<feature type="transmembrane region" description="Helical" evidence="5">
    <location>
        <begin position="28"/>
        <end position="53"/>
    </location>
</feature>
<sequence length="207" mass="23044">MNLLDLGILVLLVLVTLRGYFRGLFQELAVLVGLVGGLFLAAHTYLQVAALLLPLVKNLVWAQALAFISVLVGCYWGVRLVGYLLQRLLYHLYLDVVDRLLGAFFGLVKGALILGLALLVLGLLLPRDSRLLRESVTTPVLTQLAKRTLDFLPPEFKSRIQDYLHRVPRPREKEQTVHLGPETERQAGLLHLFGRNFAGIPGNRGFG</sequence>
<evidence type="ECO:0000256" key="4">
    <source>
        <dbReference type="ARBA" id="ARBA00023136"/>
    </source>
</evidence>
<evidence type="ECO:0000313" key="6">
    <source>
        <dbReference type="EMBL" id="HGZ10634.1"/>
    </source>
</evidence>
<dbReference type="GO" id="GO:0016020">
    <property type="term" value="C:membrane"/>
    <property type="evidence" value="ECO:0007669"/>
    <property type="project" value="UniProtKB-SubCell"/>
</dbReference>
<protein>
    <submittedName>
        <fullName evidence="6">CvpA family protein</fullName>
    </submittedName>
</protein>
<evidence type="ECO:0000256" key="3">
    <source>
        <dbReference type="ARBA" id="ARBA00022989"/>
    </source>
</evidence>
<dbReference type="EMBL" id="DTKJ01000003">
    <property type="protein sequence ID" value="HGZ10634.1"/>
    <property type="molecule type" value="Genomic_DNA"/>
</dbReference>
<proteinExistence type="predicted"/>
<comment type="caution">
    <text evidence="6">The sequence shown here is derived from an EMBL/GenBank/DDBJ whole genome shotgun (WGS) entry which is preliminary data.</text>
</comment>
<keyword evidence="4 5" id="KW-0472">Membrane</keyword>
<evidence type="ECO:0000256" key="1">
    <source>
        <dbReference type="ARBA" id="ARBA00004141"/>
    </source>
</evidence>
<gene>
    <name evidence="6" type="ORF">ENW48_00255</name>
</gene>
<dbReference type="InterPro" id="IPR003825">
    <property type="entry name" value="Colicin-V_CvpA"/>
</dbReference>
<name>A0A7C5AK56_9BACT</name>
<accession>A0A7C5AK56</accession>
<evidence type="ECO:0000256" key="2">
    <source>
        <dbReference type="ARBA" id="ARBA00022692"/>
    </source>
</evidence>
<dbReference type="AlphaFoldDB" id="A0A7C5AK56"/>
<dbReference type="PANTHER" id="PTHR37306:SF1">
    <property type="entry name" value="COLICIN V PRODUCTION PROTEIN"/>
    <property type="match status" value="1"/>
</dbReference>
<keyword evidence="3 5" id="KW-1133">Transmembrane helix</keyword>
<reference evidence="6" key="1">
    <citation type="journal article" date="2020" name="mSystems">
        <title>Genome- and Community-Level Interaction Insights into Carbon Utilization and Element Cycling Functions of Hydrothermarchaeota in Hydrothermal Sediment.</title>
        <authorList>
            <person name="Zhou Z."/>
            <person name="Liu Y."/>
            <person name="Xu W."/>
            <person name="Pan J."/>
            <person name="Luo Z.H."/>
            <person name="Li M."/>
        </authorList>
    </citation>
    <scope>NUCLEOTIDE SEQUENCE [LARGE SCALE GENOMIC DNA]</scope>
    <source>
        <strain evidence="6">SpSt-853</strain>
    </source>
</reference>
<comment type="subcellular location">
    <subcellularLocation>
        <location evidence="1">Membrane</location>
        <topology evidence="1">Multi-pass membrane protein</topology>
    </subcellularLocation>
</comment>
<feature type="transmembrane region" description="Helical" evidence="5">
    <location>
        <begin position="60"/>
        <end position="81"/>
    </location>
</feature>
<dbReference type="Pfam" id="PF02674">
    <property type="entry name" value="Colicin_V"/>
    <property type="match status" value="1"/>
</dbReference>
<organism evidence="6">
    <name type="scientific">Desulfobacca acetoxidans</name>
    <dbReference type="NCBI Taxonomy" id="60893"/>
    <lineage>
        <taxon>Bacteria</taxon>
        <taxon>Pseudomonadati</taxon>
        <taxon>Thermodesulfobacteriota</taxon>
        <taxon>Desulfobaccia</taxon>
        <taxon>Desulfobaccales</taxon>
        <taxon>Desulfobaccaceae</taxon>
        <taxon>Desulfobacca</taxon>
    </lineage>
</organism>
<feature type="transmembrane region" description="Helical" evidence="5">
    <location>
        <begin position="101"/>
        <end position="125"/>
    </location>
</feature>
<dbReference type="GO" id="GO:0009403">
    <property type="term" value="P:toxin biosynthetic process"/>
    <property type="evidence" value="ECO:0007669"/>
    <property type="project" value="InterPro"/>
</dbReference>
<keyword evidence="2 5" id="KW-0812">Transmembrane</keyword>
<evidence type="ECO:0000256" key="5">
    <source>
        <dbReference type="SAM" id="Phobius"/>
    </source>
</evidence>
<dbReference type="PANTHER" id="PTHR37306">
    <property type="entry name" value="COLICIN V PRODUCTION PROTEIN"/>
    <property type="match status" value="1"/>
</dbReference>